<feature type="compositionally biased region" description="Basic and acidic residues" evidence="1">
    <location>
        <begin position="116"/>
        <end position="126"/>
    </location>
</feature>
<keyword evidence="2" id="KW-0830">Ubiquinone</keyword>
<evidence type="ECO:0000313" key="3">
    <source>
        <dbReference type="Proteomes" id="UP000199415"/>
    </source>
</evidence>
<dbReference type="GO" id="GO:0006979">
    <property type="term" value="P:response to oxidative stress"/>
    <property type="evidence" value="ECO:0007669"/>
    <property type="project" value="TreeGrafter"/>
</dbReference>
<feature type="region of interest" description="Disordered" evidence="1">
    <location>
        <begin position="73"/>
        <end position="126"/>
    </location>
</feature>
<dbReference type="RefSeq" id="WP_245659506.1">
    <property type="nucleotide sequence ID" value="NZ_FNCE01000004.1"/>
</dbReference>
<evidence type="ECO:0000313" key="2">
    <source>
        <dbReference type="EMBL" id="SDG02628.1"/>
    </source>
</evidence>
<sequence>MRNNVATLLWTRLRGERVGEDEFGNVYYRDRRPRLRKGSLADSDKRWVIFNGEVEASRIPPRWHAWLHHTIDTPPDEGGVRPRQAWEKPHQPNQTMTAAAYRPPGHILRGGKRARGTGDYEPWKPS</sequence>
<dbReference type="AlphaFoldDB" id="A0A1G7QVS6"/>
<dbReference type="STRING" id="1082479.SAMN05216241_104166"/>
<proteinExistence type="predicted"/>
<name>A0A1G7QVS6_9PROT</name>
<dbReference type="InterPro" id="IPR007763">
    <property type="entry name" value="NDUFA12"/>
</dbReference>
<dbReference type="PANTHER" id="PTHR12910">
    <property type="entry name" value="NADH-UBIQUINONE OXIDOREDUCTASE SUBUNIT B17.2"/>
    <property type="match status" value="1"/>
</dbReference>
<evidence type="ECO:0000256" key="1">
    <source>
        <dbReference type="SAM" id="MobiDB-lite"/>
    </source>
</evidence>
<protein>
    <submittedName>
        <fullName evidence="2">NADH:ubiquinone oxidoreductase subunit</fullName>
    </submittedName>
</protein>
<dbReference type="NCBIfam" id="NF006040">
    <property type="entry name" value="PRK08183.1"/>
    <property type="match status" value="1"/>
</dbReference>
<dbReference type="Pfam" id="PF05071">
    <property type="entry name" value="NDUFA12"/>
    <property type="match status" value="1"/>
</dbReference>
<gene>
    <name evidence="2" type="ORF">SAMN05216241_104166</name>
</gene>
<dbReference type="PANTHER" id="PTHR12910:SF2">
    <property type="entry name" value="NADH DEHYDROGENASE [UBIQUINONE] 1 ALPHA SUBCOMPLEX SUBUNIT 12"/>
    <property type="match status" value="1"/>
</dbReference>
<dbReference type="EMBL" id="FNCE01000004">
    <property type="protein sequence ID" value="SDG02628.1"/>
    <property type="molecule type" value="Genomic_DNA"/>
</dbReference>
<reference evidence="2 3" key="1">
    <citation type="submission" date="2016-10" db="EMBL/GenBank/DDBJ databases">
        <authorList>
            <person name="de Groot N.N."/>
        </authorList>
    </citation>
    <scope>NUCLEOTIDE SEQUENCE [LARGE SCALE GENOMIC DNA]</scope>
    <source>
        <strain evidence="2 3">DSM 25584</strain>
    </source>
</reference>
<accession>A0A1G7QVS6</accession>
<feature type="compositionally biased region" description="Basic and acidic residues" evidence="1">
    <location>
        <begin position="78"/>
        <end position="90"/>
    </location>
</feature>
<organism evidence="2 3">
    <name type="scientific">Limimonas halophila</name>
    <dbReference type="NCBI Taxonomy" id="1082479"/>
    <lineage>
        <taxon>Bacteria</taxon>
        <taxon>Pseudomonadati</taxon>
        <taxon>Pseudomonadota</taxon>
        <taxon>Alphaproteobacteria</taxon>
        <taxon>Rhodospirillales</taxon>
        <taxon>Rhodovibrionaceae</taxon>
        <taxon>Limimonas</taxon>
    </lineage>
</organism>
<dbReference type="GO" id="GO:0045271">
    <property type="term" value="C:respiratory chain complex I"/>
    <property type="evidence" value="ECO:0007669"/>
    <property type="project" value="InterPro"/>
</dbReference>
<dbReference type="Proteomes" id="UP000199415">
    <property type="component" value="Unassembled WGS sequence"/>
</dbReference>
<keyword evidence="3" id="KW-1185">Reference proteome</keyword>